<evidence type="ECO:0000313" key="3">
    <source>
        <dbReference type="Proteomes" id="UP001359559"/>
    </source>
</evidence>
<reference evidence="2 3" key="1">
    <citation type="submission" date="2024-01" db="EMBL/GenBank/DDBJ databases">
        <title>The genomes of 5 underutilized Papilionoideae crops provide insights into root nodulation and disease resistance.</title>
        <authorList>
            <person name="Yuan L."/>
        </authorList>
    </citation>
    <scope>NUCLEOTIDE SEQUENCE [LARGE SCALE GENOMIC DNA]</scope>
    <source>
        <strain evidence="2">LY-2023</strain>
        <tissue evidence="2">Leaf</tissue>
    </source>
</reference>
<comment type="caution">
    <text evidence="2">The sequence shown here is derived from an EMBL/GenBank/DDBJ whole genome shotgun (WGS) entry which is preliminary data.</text>
</comment>
<proteinExistence type="predicted"/>
<protein>
    <submittedName>
        <fullName evidence="2">Uncharacterized protein</fullName>
    </submittedName>
</protein>
<evidence type="ECO:0000256" key="1">
    <source>
        <dbReference type="ARBA" id="ARBA00022723"/>
    </source>
</evidence>
<dbReference type="AlphaFoldDB" id="A0AAN9IAK5"/>
<keyword evidence="1" id="KW-0479">Metal-binding</keyword>
<dbReference type="PANTHER" id="PTHR46594">
    <property type="entry name" value="P-TYPE CATION-TRANSPORTING ATPASE"/>
    <property type="match status" value="1"/>
</dbReference>
<dbReference type="EMBL" id="JAYKXN010000007">
    <property type="protein sequence ID" value="KAK7270984.1"/>
    <property type="molecule type" value="Genomic_DNA"/>
</dbReference>
<sequence length="135" mass="14835">MEGILRALVGVKRAVVALVTSLGEVEYNGEGNGQDKIVLGVVGVYSPIDAQVLEGLVSRIKRVRQFWFDPVFGELDVAFDPQVISSRSLVDGINLGSNYMFKLHVRNPYTRLASKDGSETSAMLRLFISSLFLSK</sequence>
<organism evidence="2 3">
    <name type="scientific">Clitoria ternatea</name>
    <name type="common">Butterfly pea</name>
    <dbReference type="NCBI Taxonomy" id="43366"/>
    <lineage>
        <taxon>Eukaryota</taxon>
        <taxon>Viridiplantae</taxon>
        <taxon>Streptophyta</taxon>
        <taxon>Embryophyta</taxon>
        <taxon>Tracheophyta</taxon>
        <taxon>Spermatophyta</taxon>
        <taxon>Magnoliopsida</taxon>
        <taxon>eudicotyledons</taxon>
        <taxon>Gunneridae</taxon>
        <taxon>Pentapetalae</taxon>
        <taxon>rosids</taxon>
        <taxon>fabids</taxon>
        <taxon>Fabales</taxon>
        <taxon>Fabaceae</taxon>
        <taxon>Papilionoideae</taxon>
        <taxon>50 kb inversion clade</taxon>
        <taxon>NPAAA clade</taxon>
        <taxon>indigoferoid/millettioid clade</taxon>
        <taxon>Phaseoleae</taxon>
        <taxon>Clitoria</taxon>
    </lineage>
</organism>
<keyword evidence="3" id="KW-1185">Reference proteome</keyword>
<accession>A0AAN9IAK5</accession>
<dbReference type="PANTHER" id="PTHR46594:SF6">
    <property type="entry name" value="COPPER-TRANSPORTING ATPASE RAN1"/>
    <property type="match status" value="1"/>
</dbReference>
<evidence type="ECO:0000313" key="2">
    <source>
        <dbReference type="EMBL" id="KAK7270984.1"/>
    </source>
</evidence>
<dbReference type="GO" id="GO:0046872">
    <property type="term" value="F:metal ion binding"/>
    <property type="evidence" value="ECO:0007669"/>
    <property type="project" value="UniProtKB-KW"/>
</dbReference>
<name>A0AAN9IAK5_CLITE</name>
<gene>
    <name evidence="2" type="ORF">RJT34_26542</name>
</gene>
<dbReference type="Proteomes" id="UP001359559">
    <property type="component" value="Unassembled WGS sequence"/>
</dbReference>